<dbReference type="CDD" id="cd21693">
    <property type="entry name" value="GINS_B_Psf3"/>
    <property type="match status" value="1"/>
</dbReference>
<reference evidence="10 11" key="2">
    <citation type="submission" date="2019-11" db="EMBL/GenBank/DDBJ databases">
        <authorList>
            <person name="Lu H."/>
        </authorList>
    </citation>
    <scope>NUCLEOTIDE SEQUENCE [LARGE SCALE GENOMIC DNA]</scope>
    <source>
        <strain evidence="10 11">FIM1</strain>
    </source>
</reference>
<evidence type="ECO:0000259" key="9">
    <source>
        <dbReference type="Pfam" id="PF22466"/>
    </source>
</evidence>
<reference evidence="10 11" key="1">
    <citation type="submission" date="2016-03" db="EMBL/GenBank/DDBJ databases">
        <title>How can Kluyveromyces marxianus grow so fast - potential evolutionary course in Saccharomyces Complex revealed by comparative genomics.</title>
        <authorList>
            <person name="Mo W."/>
            <person name="Lu W."/>
            <person name="Yang X."/>
            <person name="Qi J."/>
            <person name="Lv H."/>
        </authorList>
    </citation>
    <scope>NUCLEOTIDE SEQUENCE [LARGE SCALE GENOMIC DNA]</scope>
    <source>
        <strain evidence="10 11">FIM1</strain>
    </source>
</reference>
<evidence type="ECO:0000256" key="4">
    <source>
        <dbReference type="ARBA" id="ARBA00015140"/>
    </source>
</evidence>
<dbReference type="PANTHER" id="PTHR22768:SF0">
    <property type="entry name" value="DNA REPLICATION COMPLEX GINS PROTEIN PSF3"/>
    <property type="match status" value="1"/>
</dbReference>
<dbReference type="InterPro" id="IPR055221">
    <property type="entry name" value="PSF3_N"/>
</dbReference>
<keyword evidence="6 7" id="KW-0539">Nucleus</keyword>
<dbReference type="InterPro" id="IPR036224">
    <property type="entry name" value="GINS_bundle-like_dom_sf"/>
</dbReference>
<dbReference type="PANTHER" id="PTHR22768">
    <property type="entry name" value="DNA REPLICATION COMPLEX GINS PROTEIN PSF3"/>
    <property type="match status" value="1"/>
</dbReference>
<accession>A0ABX6EUM5</accession>
<evidence type="ECO:0000313" key="11">
    <source>
        <dbReference type="Proteomes" id="UP000422736"/>
    </source>
</evidence>
<name>A0ABX6EUM5_KLUMA</name>
<dbReference type="InterPro" id="IPR021151">
    <property type="entry name" value="GINS_A"/>
</dbReference>
<comment type="function">
    <text evidence="7">The GINS complex plays an essential role in the initiation of DNA replication.</text>
</comment>
<dbReference type="SUPFAM" id="SSF158573">
    <property type="entry name" value="GINS helical bundle-like"/>
    <property type="match status" value="1"/>
</dbReference>
<dbReference type="InterPro" id="IPR010492">
    <property type="entry name" value="GINS_Psf3"/>
</dbReference>
<comment type="subunit">
    <text evidence="3">Component of the GINS complex which is a heterotetramer of SLD5, PSF1, PSF2 and PSF3.</text>
</comment>
<feature type="domain" description="DNA replication complex GINS protein PSF3 N-terminal" evidence="9">
    <location>
        <begin position="4"/>
        <end position="56"/>
    </location>
</feature>
<evidence type="ECO:0000256" key="7">
    <source>
        <dbReference type="RuleBase" id="RU367161"/>
    </source>
</evidence>
<dbReference type="Pfam" id="PF05916">
    <property type="entry name" value="Sld5"/>
    <property type="match status" value="1"/>
</dbReference>
<dbReference type="SUPFAM" id="SSF160059">
    <property type="entry name" value="PriA/YqbF domain"/>
    <property type="match status" value="1"/>
</dbReference>
<keyword evidence="5 7" id="KW-0235">DNA replication</keyword>
<dbReference type="Proteomes" id="UP000422736">
    <property type="component" value="Chromosome 2"/>
</dbReference>
<evidence type="ECO:0000256" key="6">
    <source>
        <dbReference type="ARBA" id="ARBA00023242"/>
    </source>
</evidence>
<evidence type="ECO:0000259" key="8">
    <source>
        <dbReference type="Pfam" id="PF05916"/>
    </source>
</evidence>
<evidence type="ECO:0000256" key="3">
    <source>
        <dbReference type="ARBA" id="ARBA00011352"/>
    </source>
</evidence>
<dbReference type="EMBL" id="CP015055">
    <property type="protein sequence ID" value="QGN14818.1"/>
    <property type="molecule type" value="Genomic_DNA"/>
</dbReference>
<organism evidence="10 11">
    <name type="scientific">Kluyveromyces marxianus</name>
    <name type="common">Yeast</name>
    <name type="synonym">Candida kefyr</name>
    <dbReference type="NCBI Taxonomy" id="4911"/>
    <lineage>
        <taxon>Eukaryota</taxon>
        <taxon>Fungi</taxon>
        <taxon>Dikarya</taxon>
        <taxon>Ascomycota</taxon>
        <taxon>Saccharomycotina</taxon>
        <taxon>Saccharomycetes</taxon>
        <taxon>Saccharomycetales</taxon>
        <taxon>Saccharomycetaceae</taxon>
        <taxon>Kluyveromyces</taxon>
    </lineage>
</organism>
<dbReference type="CDD" id="cd11713">
    <property type="entry name" value="GINS_A_psf3"/>
    <property type="match status" value="1"/>
</dbReference>
<sequence length="188" mass="21269">MGYYDIDDILAEGTRFPCRFNYEIPGLGYLEGNPGKPISKHSKLELPLWMVHLLAVVGAQSGDINDTEEPLPFVELLPPDLFAPRVLNAIKSGAASLDLHAISPYFYTLAERWATLFSDKELSQVLKDMLLERGQEINNYAVSVSLHSNQGQTNESAVFLQMLDEFEKQIYRDANVNCKEMKKWLAMK</sequence>
<evidence type="ECO:0000256" key="2">
    <source>
        <dbReference type="ARBA" id="ARBA00006343"/>
    </source>
</evidence>
<dbReference type="Gene3D" id="1.20.58.2050">
    <property type="match status" value="1"/>
</dbReference>
<evidence type="ECO:0000256" key="1">
    <source>
        <dbReference type="ARBA" id="ARBA00004123"/>
    </source>
</evidence>
<comment type="subcellular location">
    <subcellularLocation>
        <location evidence="1 7">Nucleus</location>
    </subcellularLocation>
</comment>
<evidence type="ECO:0000313" key="10">
    <source>
        <dbReference type="EMBL" id="QGN14818.1"/>
    </source>
</evidence>
<dbReference type="Pfam" id="PF22466">
    <property type="entry name" value="PSF3_N"/>
    <property type="match status" value="1"/>
</dbReference>
<proteinExistence type="inferred from homology"/>
<comment type="similarity">
    <text evidence="2 7">Belongs to the GINS3/PSF3 family.</text>
</comment>
<keyword evidence="11" id="KW-1185">Reference proteome</keyword>
<gene>
    <name evidence="10" type="primary">PSF3</name>
    <name evidence="10" type="ORF">FIM1_1489</name>
</gene>
<dbReference type="InterPro" id="IPR038437">
    <property type="entry name" value="GINS_Psf3_sf"/>
</dbReference>
<protein>
    <recommendedName>
        <fullName evidence="4 7">DNA replication complex GINS protein PSF3</fullName>
    </recommendedName>
</protein>
<evidence type="ECO:0000256" key="5">
    <source>
        <dbReference type="ARBA" id="ARBA00022705"/>
    </source>
</evidence>
<feature type="domain" description="GINS subunit" evidence="8">
    <location>
        <begin position="83"/>
        <end position="185"/>
    </location>
</feature>